<dbReference type="AlphaFoldDB" id="A0A8J6TRF5"/>
<proteinExistence type="predicted"/>
<name>A0A8J6TRF5_9BACT</name>
<organism evidence="1 2">
    <name type="scientific">Candidatus Desulfatibia vada</name>
    <dbReference type="NCBI Taxonomy" id="2841696"/>
    <lineage>
        <taxon>Bacteria</taxon>
        <taxon>Pseudomonadati</taxon>
        <taxon>Thermodesulfobacteriota</taxon>
        <taxon>Desulfobacteria</taxon>
        <taxon>Desulfobacterales</taxon>
        <taxon>Desulfobacterales incertae sedis</taxon>
        <taxon>Candidatus Desulfatibia</taxon>
    </lineage>
</organism>
<accession>A0A8J6TRF5</accession>
<comment type="caution">
    <text evidence="1">The sequence shown here is derived from an EMBL/GenBank/DDBJ whole genome shotgun (WGS) entry which is preliminary data.</text>
</comment>
<dbReference type="Proteomes" id="UP000605201">
    <property type="component" value="Unassembled WGS sequence"/>
</dbReference>
<protein>
    <submittedName>
        <fullName evidence="1">Uncharacterized protein</fullName>
    </submittedName>
</protein>
<dbReference type="EMBL" id="JACNIG010000155">
    <property type="protein sequence ID" value="MBC8431570.1"/>
    <property type="molecule type" value="Genomic_DNA"/>
</dbReference>
<evidence type="ECO:0000313" key="2">
    <source>
        <dbReference type="Proteomes" id="UP000605201"/>
    </source>
</evidence>
<gene>
    <name evidence="1" type="ORF">H8D96_06585</name>
</gene>
<evidence type="ECO:0000313" key="1">
    <source>
        <dbReference type="EMBL" id="MBC8431570.1"/>
    </source>
</evidence>
<reference evidence="1 2" key="1">
    <citation type="submission" date="2020-08" db="EMBL/GenBank/DDBJ databases">
        <title>Bridging the membrane lipid divide: bacteria of the FCB group superphylum have the potential to synthesize archaeal ether lipids.</title>
        <authorList>
            <person name="Villanueva L."/>
            <person name="Von Meijenfeldt F.A.B."/>
            <person name="Westbye A.B."/>
            <person name="Yadav S."/>
            <person name="Hopmans E.C."/>
            <person name="Dutilh B.E."/>
            <person name="Sinninghe Damste J.S."/>
        </authorList>
    </citation>
    <scope>NUCLEOTIDE SEQUENCE [LARGE SCALE GENOMIC DNA]</scope>
    <source>
        <strain evidence="1">NIOZ-UU17</strain>
    </source>
</reference>
<sequence length="159" mass="18268">MIQINRRLTPGQYKIADIFPEIIAKPILAEIFRSKQEVADVIANTKVIIINRHHEMSVDNQDGTITIGLNHLQQSGTEILYLDIIHELVHVRQQRDGLDLYDKTKAYVDRPTEIDAYALTVKEARRIGFTEAQILNYLQVGWITPQEHRRLAKSLKVAT</sequence>